<protein>
    <recommendedName>
        <fullName evidence="11">Glutamate carboxypeptidase</fullName>
    </recommendedName>
</protein>
<dbReference type="AlphaFoldDB" id="A0A3M6ZWR4"/>
<dbReference type="Gene3D" id="1.20.930.40">
    <property type="entry name" value="Transferrin receptor-like, dimerisation domain"/>
    <property type="match status" value="1"/>
</dbReference>
<evidence type="ECO:0000313" key="8">
    <source>
        <dbReference type="EMBL" id="RMY19705.1"/>
    </source>
</evidence>
<dbReference type="Gene3D" id="3.50.30.30">
    <property type="match status" value="1"/>
</dbReference>
<dbReference type="FunFam" id="3.40.630.10:FF:000101">
    <property type="entry name" value="N-acetylated alpha-linked acidic dipeptidase like 1"/>
    <property type="match status" value="1"/>
</dbReference>
<name>A0A3M6ZWR4_HORWE</name>
<dbReference type="PANTHER" id="PTHR10404">
    <property type="entry name" value="N-ACETYLATED-ALPHA-LINKED ACIDIC DIPEPTIDASE"/>
    <property type="match status" value="1"/>
</dbReference>
<dbReference type="InterPro" id="IPR036757">
    <property type="entry name" value="TFR-like_dimer_dom_sf"/>
</dbReference>
<feature type="domain" description="Transferrin receptor-like dimerisation" evidence="5">
    <location>
        <begin position="709"/>
        <end position="838"/>
    </location>
</feature>
<dbReference type="EMBL" id="QWIM01001924">
    <property type="protein sequence ID" value="RMY19705.1"/>
    <property type="molecule type" value="Genomic_DNA"/>
</dbReference>
<evidence type="ECO:0000313" key="7">
    <source>
        <dbReference type="EMBL" id="RMX91084.1"/>
    </source>
</evidence>
<evidence type="ECO:0008006" key="11">
    <source>
        <dbReference type="Google" id="ProtNLM"/>
    </source>
</evidence>
<feature type="region of interest" description="Disordered" evidence="2">
    <location>
        <begin position="322"/>
        <end position="347"/>
    </location>
</feature>
<dbReference type="FunFam" id="3.50.30.30:FF:000008">
    <property type="entry name" value="Glutamate carboxypeptidase 2"/>
    <property type="match status" value="1"/>
</dbReference>
<dbReference type="GO" id="GO:0004180">
    <property type="term" value="F:carboxypeptidase activity"/>
    <property type="evidence" value="ECO:0007669"/>
    <property type="project" value="TreeGrafter"/>
</dbReference>
<accession>A0A3M6ZWR4</accession>
<feature type="domain" description="PA" evidence="4">
    <location>
        <begin position="260"/>
        <end position="338"/>
    </location>
</feature>
<keyword evidence="3" id="KW-0812">Transmembrane</keyword>
<dbReference type="Pfam" id="PF04253">
    <property type="entry name" value="TFR_dimer"/>
    <property type="match status" value="1"/>
</dbReference>
<keyword evidence="3" id="KW-1133">Transmembrane helix</keyword>
<dbReference type="Proteomes" id="UP000276864">
    <property type="component" value="Unassembled WGS sequence"/>
</dbReference>
<dbReference type="InterPro" id="IPR007365">
    <property type="entry name" value="TFR-like_dimer_dom"/>
</dbReference>
<gene>
    <name evidence="8" type="ORF">D0866_12731</name>
    <name evidence="7" type="ORF">D0868_14192</name>
</gene>
<evidence type="ECO:0000313" key="10">
    <source>
        <dbReference type="Proteomes" id="UP000282582"/>
    </source>
</evidence>
<sequence>MQDSAPPLQRCGWKFATRLPGASSCAQATSGSTIVLLQDSQVGGREAVVMMDEKRAEMSENERTPLLQRVPVEDRNRVRYPHTTVRRFCTIALTAIPLLTLAIIFFCLAISGQSDLFGDHDYNAGSLSGSVDDGLLPHEAWPSSDGIKYDRLKQILQSTPDASRAREWSKYYTSGMHLTGKNLSQAEWTRDRWQEWGVESNIVSYDVYLNYPLDHRLALLENGDVSFEATLEEEVLAEDPTTGLKESVPVFHGYSASGDVTAPYVYCNYGTYQDYEDLLQANVSLKGKIALVKYGGIFRALKIKRASELGMVGAILYSDPGDDGEMTEENGYKPYPEGPARNPSSVQRGSVEYLSVAPGDPTTLGYPSLPGAPRESVEGRVPDIPSLPVSYAEALPLLKALNGHGPNASAFPPSWQGGGLGYKGVNYNIGPTPDSVTVNVMNKQNYTITPLWNVIGVINGSIPDEVVVVGNHRDAWIAGGAGDPNSGSASMNEVIRAFGKALSEGWKPLRTIVFASWDGEEYSLLGSTEWVEEYLPWLSEATVAYINVDVGSVGPIFSAAAAPVLNQALYDVTKEVQSPNQTVKGQSVRDLWDGKISTMGSGSDFTAFQDFAGISCINVGFEGGDNDAVYHYHSNYDSFHWMDTYGDPGFEYHIAIAQVIALLTAKLVEEPIISFSAADYAIGLKAYLKSVEDMAEGSKISKKLKKNLFKSLRASISTLAKVAQTFDSKAAELSLLLRSQPQLDSTTSEASALLAQLYADVRATNTKYKLLDRQFLYAPGLDSRSWFKHVVFAPGLWTGYSGATFPGIVEALEFGNETALERWVDIVEQRVDGAIGLLEN</sequence>
<feature type="transmembrane region" description="Helical" evidence="3">
    <location>
        <begin position="88"/>
        <end position="111"/>
    </location>
</feature>
<evidence type="ECO:0000313" key="9">
    <source>
        <dbReference type="Proteomes" id="UP000276864"/>
    </source>
</evidence>
<dbReference type="VEuPathDB" id="FungiDB:BTJ68_05136"/>
<dbReference type="SUPFAM" id="SSF47672">
    <property type="entry name" value="Transferrin receptor-like dimerisation domain"/>
    <property type="match status" value="1"/>
</dbReference>
<evidence type="ECO:0000256" key="2">
    <source>
        <dbReference type="SAM" id="MobiDB-lite"/>
    </source>
</evidence>
<keyword evidence="3" id="KW-0472">Membrane</keyword>
<evidence type="ECO:0000259" key="6">
    <source>
        <dbReference type="Pfam" id="PF04389"/>
    </source>
</evidence>
<dbReference type="Pfam" id="PF02225">
    <property type="entry name" value="PA"/>
    <property type="match status" value="1"/>
</dbReference>
<organism evidence="8 9">
    <name type="scientific">Hortaea werneckii</name>
    <name type="common">Black yeast</name>
    <name type="synonym">Cladosporium werneckii</name>
    <dbReference type="NCBI Taxonomy" id="91943"/>
    <lineage>
        <taxon>Eukaryota</taxon>
        <taxon>Fungi</taxon>
        <taxon>Dikarya</taxon>
        <taxon>Ascomycota</taxon>
        <taxon>Pezizomycotina</taxon>
        <taxon>Dothideomycetes</taxon>
        <taxon>Dothideomycetidae</taxon>
        <taxon>Mycosphaerellales</taxon>
        <taxon>Teratosphaeriaceae</taxon>
        <taxon>Hortaea</taxon>
    </lineage>
</organism>
<dbReference type="InterPro" id="IPR007484">
    <property type="entry name" value="Peptidase_M28"/>
</dbReference>
<comment type="caution">
    <text evidence="8">The sequence shown here is derived from an EMBL/GenBank/DDBJ whole genome shotgun (WGS) entry which is preliminary data.</text>
</comment>
<dbReference type="Gene3D" id="3.40.630.10">
    <property type="entry name" value="Zn peptidases"/>
    <property type="match status" value="1"/>
</dbReference>
<dbReference type="SUPFAM" id="SSF52025">
    <property type="entry name" value="PA domain"/>
    <property type="match status" value="1"/>
</dbReference>
<comment type="similarity">
    <text evidence="1">Belongs to the peptidase M28 family. M28B subfamily.</text>
</comment>
<evidence type="ECO:0000256" key="3">
    <source>
        <dbReference type="SAM" id="Phobius"/>
    </source>
</evidence>
<dbReference type="InterPro" id="IPR039373">
    <property type="entry name" value="Peptidase_M28B"/>
</dbReference>
<dbReference type="SUPFAM" id="SSF53187">
    <property type="entry name" value="Zn-dependent exopeptidases"/>
    <property type="match status" value="1"/>
</dbReference>
<evidence type="ECO:0000256" key="1">
    <source>
        <dbReference type="ARBA" id="ARBA00005634"/>
    </source>
</evidence>
<reference evidence="9 10" key="1">
    <citation type="journal article" date="2018" name="BMC Genomics">
        <title>Genomic evidence for intraspecific hybridization in a clonal and extremely halotolerant yeast.</title>
        <authorList>
            <person name="Gostincar C."/>
            <person name="Stajich J.E."/>
            <person name="Zupancic J."/>
            <person name="Zalar P."/>
            <person name="Gunde-Cimerman N."/>
        </authorList>
    </citation>
    <scope>NUCLEOTIDE SEQUENCE [LARGE SCALE GENOMIC DNA]</scope>
    <source>
        <strain evidence="8 9">EXF-6651</strain>
        <strain evidence="7 10">EXF-6654</strain>
    </source>
</reference>
<dbReference type="Pfam" id="PF04389">
    <property type="entry name" value="Peptidase_M28"/>
    <property type="match status" value="1"/>
</dbReference>
<evidence type="ECO:0000259" key="5">
    <source>
        <dbReference type="Pfam" id="PF04253"/>
    </source>
</evidence>
<dbReference type="PANTHER" id="PTHR10404:SF46">
    <property type="entry name" value="VACUOLAR PROTEIN SORTING-ASSOCIATED PROTEIN 70"/>
    <property type="match status" value="1"/>
</dbReference>
<proteinExistence type="inferred from homology"/>
<evidence type="ECO:0000259" key="4">
    <source>
        <dbReference type="Pfam" id="PF02225"/>
    </source>
</evidence>
<dbReference type="InterPro" id="IPR003137">
    <property type="entry name" value="PA_domain"/>
</dbReference>
<dbReference type="CDD" id="cd08022">
    <property type="entry name" value="M28_PSMA_like"/>
    <property type="match status" value="1"/>
</dbReference>
<dbReference type="InterPro" id="IPR046450">
    <property type="entry name" value="PA_dom_sf"/>
</dbReference>
<dbReference type="CDD" id="cd02121">
    <property type="entry name" value="PA_GCPII_like"/>
    <property type="match status" value="1"/>
</dbReference>
<feature type="domain" description="Peptidase M28" evidence="6">
    <location>
        <begin position="453"/>
        <end position="640"/>
    </location>
</feature>
<dbReference type="Proteomes" id="UP000282582">
    <property type="component" value="Unassembled WGS sequence"/>
</dbReference>
<dbReference type="EMBL" id="QWIK01002042">
    <property type="protein sequence ID" value="RMX91084.1"/>
    <property type="molecule type" value="Genomic_DNA"/>
</dbReference>